<dbReference type="GO" id="GO:0016887">
    <property type="term" value="F:ATP hydrolysis activity"/>
    <property type="evidence" value="ECO:0007669"/>
    <property type="project" value="RHEA"/>
</dbReference>
<feature type="region of interest" description="Disordered" evidence="2">
    <location>
        <begin position="349"/>
        <end position="406"/>
    </location>
</feature>
<dbReference type="GO" id="GO:0006281">
    <property type="term" value="P:DNA repair"/>
    <property type="evidence" value="ECO:0007669"/>
    <property type="project" value="UniProtKB-KW"/>
</dbReference>
<feature type="compositionally biased region" description="Basic and acidic residues" evidence="2">
    <location>
        <begin position="394"/>
        <end position="406"/>
    </location>
</feature>
<feature type="region of interest" description="Disordered" evidence="2">
    <location>
        <begin position="480"/>
        <end position="641"/>
    </location>
</feature>
<protein>
    <recommendedName>
        <fullName evidence="1">ATP-dependent DNA helicase</fullName>
        <ecNumber evidence="1">5.6.2.3</ecNumber>
    </recommendedName>
</protein>
<evidence type="ECO:0000259" key="3">
    <source>
        <dbReference type="Pfam" id="PF05970"/>
    </source>
</evidence>
<dbReference type="GO" id="GO:0000723">
    <property type="term" value="P:telomere maintenance"/>
    <property type="evidence" value="ECO:0007669"/>
    <property type="project" value="InterPro"/>
</dbReference>
<reference evidence="4 5" key="1">
    <citation type="journal article" date="2018" name="Cell">
        <title>The Chara Genome: Secondary Complexity and Implications for Plant Terrestrialization.</title>
        <authorList>
            <person name="Nishiyama T."/>
            <person name="Sakayama H."/>
            <person name="Vries J.D."/>
            <person name="Buschmann H."/>
            <person name="Saint-Marcoux D."/>
            <person name="Ullrich K.K."/>
            <person name="Haas F.B."/>
            <person name="Vanderstraeten L."/>
            <person name="Becker D."/>
            <person name="Lang D."/>
            <person name="Vosolsobe S."/>
            <person name="Rombauts S."/>
            <person name="Wilhelmsson P.K.I."/>
            <person name="Janitza P."/>
            <person name="Kern R."/>
            <person name="Heyl A."/>
            <person name="Rumpler F."/>
            <person name="Villalobos L.I.A.C."/>
            <person name="Clay J.M."/>
            <person name="Skokan R."/>
            <person name="Toyoda A."/>
            <person name="Suzuki Y."/>
            <person name="Kagoshima H."/>
            <person name="Schijlen E."/>
            <person name="Tajeshwar N."/>
            <person name="Catarino B."/>
            <person name="Hetherington A.J."/>
            <person name="Saltykova A."/>
            <person name="Bonnot C."/>
            <person name="Breuninger H."/>
            <person name="Symeonidi A."/>
            <person name="Radhakrishnan G.V."/>
            <person name="Van Nieuwerburgh F."/>
            <person name="Deforce D."/>
            <person name="Chang C."/>
            <person name="Karol K.G."/>
            <person name="Hedrich R."/>
            <person name="Ulvskov P."/>
            <person name="Glockner G."/>
            <person name="Delwiche C.F."/>
            <person name="Petrasek J."/>
            <person name="Van de Peer Y."/>
            <person name="Friml J."/>
            <person name="Beilby M."/>
            <person name="Dolan L."/>
            <person name="Kohara Y."/>
            <person name="Sugano S."/>
            <person name="Fujiyama A."/>
            <person name="Delaux P.-M."/>
            <person name="Quint M."/>
            <person name="TheiBen G."/>
            <person name="Hagemann M."/>
            <person name="Harholt J."/>
            <person name="Dunand C."/>
            <person name="Zachgo S."/>
            <person name="Langdale J."/>
            <person name="Maumus F."/>
            <person name="Straeten D.V.D."/>
            <person name="Gould S.B."/>
            <person name="Rensing S.A."/>
        </authorList>
    </citation>
    <scope>NUCLEOTIDE SEQUENCE [LARGE SCALE GENOMIC DNA]</scope>
    <source>
        <strain evidence="4 5">S276</strain>
    </source>
</reference>
<dbReference type="EC" id="5.6.2.3" evidence="1"/>
<dbReference type="GO" id="GO:0043139">
    <property type="term" value="F:5'-3' DNA helicase activity"/>
    <property type="evidence" value="ECO:0007669"/>
    <property type="project" value="UniProtKB-EC"/>
</dbReference>
<keyword evidence="1" id="KW-0547">Nucleotide-binding</keyword>
<comment type="catalytic activity">
    <reaction evidence="1">
        <text>ATP + H2O = ADP + phosphate + H(+)</text>
        <dbReference type="Rhea" id="RHEA:13065"/>
        <dbReference type="ChEBI" id="CHEBI:15377"/>
        <dbReference type="ChEBI" id="CHEBI:15378"/>
        <dbReference type="ChEBI" id="CHEBI:30616"/>
        <dbReference type="ChEBI" id="CHEBI:43474"/>
        <dbReference type="ChEBI" id="CHEBI:456216"/>
        <dbReference type="EC" id="5.6.2.3"/>
    </reaction>
</comment>
<dbReference type="Proteomes" id="UP000265515">
    <property type="component" value="Unassembled WGS sequence"/>
</dbReference>
<keyword evidence="1" id="KW-0067">ATP-binding</keyword>
<feature type="region of interest" description="Disordered" evidence="2">
    <location>
        <begin position="697"/>
        <end position="721"/>
    </location>
</feature>
<evidence type="ECO:0000256" key="1">
    <source>
        <dbReference type="RuleBase" id="RU363044"/>
    </source>
</evidence>
<evidence type="ECO:0000256" key="2">
    <source>
        <dbReference type="SAM" id="MobiDB-lite"/>
    </source>
</evidence>
<keyword evidence="1" id="KW-0347">Helicase</keyword>
<dbReference type="GO" id="GO:0005524">
    <property type="term" value="F:ATP binding"/>
    <property type="evidence" value="ECO:0007669"/>
    <property type="project" value="UniProtKB-KW"/>
</dbReference>
<dbReference type="InterPro" id="IPR010285">
    <property type="entry name" value="DNA_helicase_pif1-like_DEAD"/>
</dbReference>
<feature type="compositionally biased region" description="Basic and acidic residues" evidence="2">
    <location>
        <begin position="709"/>
        <end position="720"/>
    </location>
</feature>
<accession>A0A388M8V5</accession>
<feature type="compositionally biased region" description="Basic and acidic residues" evidence="2">
    <location>
        <begin position="374"/>
        <end position="386"/>
    </location>
</feature>
<dbReference type="EMBL" id="BFEA01000859">
    <property type="protein sequence ID" value="GBG90976.1"/>
    <property type="molecule type" value="Genomic_DNA"/>
</dbReference>
<feature type="domain" description="DNA helicase Pif1-like DEAD-box helicase" evidence="3">
    <location>
        <begin position="255"/>
        <end position="343"/>
    </location>
</feature>
<comment type="similarity">
    <text evidence="1">Belongs to the helicase family.</text>
</comment>
<dbReference type="PANTHER" id="PTHR10492:SF57">
    <property type="entry name" value="ATP-DEPENDENT DNA HELICASE"/>
    <property type="match status" value="1"/>
</dbReference>
<feature type="compositionally biased region" description="Polar residues" evidence="2">
    <location>
        <begin position="357"/>
        <end position="370"/>
    </location>
</feature>
<keyword evidence="1" id="KW-0234">DNA repair</keyword>
<proteinExistence type="inferred from homology"/>
<comment type="caution">
    <text evidence="4">The sequence shown here is derived from an EMBL/GenBank/DDBJ whole genome shotgun (WGS) entry which is preliminary data.</text>
</comment>
<keyword evidence="1" id="KW-0378">Hydrolase</keyword>
<dbReference type="AlphaFoldDB" id="A0A388M8V5"/>
<keyword evidence="5" id="KW-1185">Reference proteome</keyword>
<evidence type="ECO:0000313" key="4">
    <source>
        <dbReference type="EMBL" id="GBG90976.1"/>
    </source>
</evidence>
<gene>
    <name evidence="4" type="ORF">CBR_g51634</name>
</gene>
<dbReference type="PANTHER" id="PTHR10492">
    <property type="match status" value="1"/>
</dbReference>
<keyword evidence="1" id="KW-0227">DNA damage</keyword>
<evidence type="ECO:0000313" key="5">
    <source>
        <dbReference type="Proteomes" id="UP000265515"/>
    </source>
</evidence>
<name>A0A388M8V5_CHABU</name>
<dbReference type="GO" id="GO:0006310">
    <property type="term" value="P:DNA recombination"/>
    <property type="evidence" value="ECO:0007669"/>
    <property type="project" value="UniProtKB-KW"/>
</dbReference>
<comment type="cofactor">
    <cofactor evidence="1">
        <name>Mg(2+)</name>
        <dbReference type="ChEBI" id="CHEBI:18420"/>
    </cofactor>
</comment>
<feature type="compositionally biased region" description="Polar residues" evidence="2">
    <location>
        <begin position="605"/>
        <end position="619"/>
    </location>
</feature>
<dbReference type="Gramene" id="GBG90976">
    <property type="protein sequence ID" value="GBG90976"/>
    <property type="gene ID" value="CBR_g51634"/>
</dbReference>
<feature type="compositionally biased region" description="Basic and acidic residues" evidence="2">
    <location>
        <begin position="557"/>
        <end position="569"/>
    </location>
</feature>
<organism evidence="4 5">
    <name type="scientific">Chara braunii</name>
    <name type="common">Braun's stonewort</name>
    <dbReference type="NCBI Taxonomy" id="69332"/>
    <lineage>
        <taxon>Eukaryota</taxon>
        <taxon>Viridiplantae</taxon>
        <taxon>Streptophyta</taxon>
        <taxon>Charophyceae</taxon>
        <taxon>Charales</taxon>
        <taxon>Characeae</taxon>
        <taxon>Chara</taxon>
    </lineage>
</organism>
<dbReference type="Pfam" id="PF05970">
    <property type="entry name" value="PIF1"/>
    <property type="match status" value="1"/>
</dbReference>
<sequence>MVKLPLKITPRSRHMVGEWVRDHHAPMCRCISMNHMILDISYDHYLYDDDSRMHKYVQDCEQYQYTMAKEMHDMEQRRHQSNVVVRYGVVGKVPNDHALREVFGSFVTDNQGLRWTQDELLDMLKKKAVEVDAVKSALANIEVNAKSFIKKFLQGNETMRFHELLQQYNNYVKDFMTVTDLPQEVLNGRKLVINPDVMPEEEHARRYNRHMGLHEVCVLMADELLPRELEIRLRAPLPGERQTVVVPECSRAHDCLRSRSAIALAVVSSGIATTLLMGGRTFHSRFLASLKPDNTRPFLIAKQSDLAELIRRADLIVWDEVPMSNKYHLEALDITLRDLCNSRMPHKYDTRAKRKTMGNNNTTQYDTDVTSKPGGEHSERSKKSGNGERSLNLRSEHPQDDHHVLGEVERRCSRGNTLDDAENMVVEVGGDDCRADGDGSRRRVEVARSVEVLGVAQWVGAWSGSVGRCWEWLGGRWRESDSGQRRGETGGMYASEAEGGGLGSREGQEGGRGRGCPGERQSNLGRSAEKVVIQRSKRVGGEERSITGDEQELFMVTEKEQEMAERGDMVGDAEAEREETHEEGGQRKSMITTNQDARGGRGRDQNLQTYQRRGKTNVSRKMDETVATTSQGVKKKSPRTKARVLREMRNYFDESEDDSDEVREEVGRLVDAIEKRKGKRRITEGDGRVSALKMRVNKNTSVDVDDASEERTPPTRKREVNSGAGGVEVLKFALEMHQELSAKKAPELKKICGEEGVEWTRKETVINELVRCRTRLAYEGIGGNAASLSGRYSLKNKVTRVVRMRFGTEIRRRPIVRIPFSRRIEAGRVREVMEGIIKQLVQDKQIDKYVAQRTRVVFKRSLTVGQIIHNQWFCAGARRVFCTCREVPWAKAQGHVKVRLDYVPGVPDFVKNSRNMTCGDEVSVDFLRKCIKEAVGTWGKGRRIQVQDQVLMGCYRQQPGMECQAMSGREVREWARMVGGMVAVPIDRNPGGTLVLCPVLYLHVCNMTFNWNASFVPVQRTEEQVIGDMKANYERGSLGKIAAWGKGGRVGRAYVLPKDKDVDRWRPISPASGDPAKLAGARLGRALRHMMFAIGDEKHFDLRATDELRGKCEKIQ</sequence>
<keyword evidence="1" id="KW-0233">DNA recombination</keyword>